<dbReference type="eggNOG" id="ENOG5033NJV">
    <property type="taxonomic scope" value="Bacteria"/>
</dbReference>
<keyword evidence="3" id="KW-1133">Transmembrane helix</keyword>
<gene>
    <name evidence="4" type="ORF">CD32_10145</name>
</gene>
<keyword evidence="5" id="KW-1185">Reference proteome</keyword>
<reference evidence="4 5" key="1">
    <citation type="submission" date="2014-02" db="EMBL/GenBank/DDBJ databases">
        <title>Draft genome sequence of Lysinibacillus odysseyi NBRC 100172.</title>
        <authorList>
            <person name="Zhang F."/>
            <person name="Wang G."/>
            <person name="Zhang L."/>
        </authorList>
    </citation>
    <scope>NUCLEOTIDE SEQUENCE [LARGE SCALE GENOMIC DNA]</scope>
    <source>
        <strain evidence="4 5">NBRC 100172</strain>
    </source>
</reference>
<dbReference type="EMBL" id="JPVP01000055">
    <property type="protein sequence ID" value="KGR84813.1"/>
    <property type="molecule type" value="Genomic_DNA"/>
</dbReference>
<dbReference type="GO" id="GO:0030420">
    <property type="term" value="P:establishment of competence for transformation"/>
    <property type="evidence" value="ECO:0007669"/>
    <property type="project" value="UniProtKB-KW"/>
</dbReference>
<keyword evidence="3" id="KW-0812">Transmembrane</keyword>
<evidence type="ECO:0008006" key="6">
    <source>
        <dbReference type="Google" id="ProtNLM"/>
    </source>
</evidence>
<accession>A0A0A3IPP7</accession>
<organism evidence="4 5">
    <name type="scientific">Lysinibacillus odysseyi 34hs-1 = NBRC 100172</name>
    <dbReference type="NCBI Taxonomy" id="1220589"/>
    <lineage>
        <taxon>Bacteria</taxon>
        <taxon>Bacillati</taxon>
        <taxon>Bacillota</taxon>
        <taxon>Bacilli</taxon>
        <taxon>Bacillales</taxon>
        <taxon>Bacillaceae</taxon>
        <taxon>Lysinibacillus</taxon>
    </lineage>
</organism>
<dbReference type="Proteomes" id="UP000030437">
    <property type="component" value="Unassembled WGS sequence"/>
</dbReference>
<feature type="transmembrane region" description="Helical" evidence="3">
    <location>
        <begin position="12"/>
        <end position="34"/>
    </location>
</feature>
<proteinExistence type="predicted"/>
<dbReference type="PROSITE" id="PS00409">
    <property type="entry name" value="PROKAR_NTER_METHYL"/>
    <property type="match status" value="1"/>
</dbReference>
<evidence type="ECO:0000256" key="2">
    <source>
        <dbReference type="ARBA" id="ARBA00023287"/>
    </source>
</evidence>
<dbReference type="InterPro" id="IPR012902">
    <property type="entry name" value="N_methyl_site"/>
</dbReference>
<name>A0A0A3IPP7_9BACI</name>
<comment type="caution">
    <text evidence="4">The sequence shown here is derived from an EMBL/GenBank/DDBJ whole genome shotgun (WGS) entry which is preliminary data.</text>
</comment>
<comment type="subcellular location">
    <subcellularLocation>
        <location evidence="1">Cell surface</location>
    </subcellularLocation>
</comment>
<evidence type="ECO:0000313" key="5">
    <source>
        <dbReference type="Proteomes" id="UP000030437"/>
    </source>
</evidence>
<evidence type="ECO:0000313" key="4">
    <source>
        <dbReference type="EMBL" id="KGR84813.1"/>
    </source>
</evidence>
<evidence type="ECO:0000256" key="3">
    <source>
        <dbReference type="SAM" id="Phobius"/>
    </source>
</evidence>
<dbReference type="AlphaFoldDB" id="A0A0A3IPP7"/>
<dbReference type="GO" id="GO:0009986">
    <property type="term" value="C:cell surface"/>
    <property type="evidence" value="ECO:0007669"/>
    <property type="project" value="UniProtKB-SubCell"/>
</dbReference>
<keyword evidence="3" id="KW-0472">Membrane</keyword>
<dbReference type="RefSeq" id="WP_036154175.1">
    <property type="nucleotide sequence ID" value="NZ_AVCX01000006.1"/>
</dbReference>
<dbReference type="NCBIfam" id="TIGR02532">
    <property type="entry name" value="IV_pilin_GFxxxE"/>
    <property type="match status" value="1"/>
</dbReference>
<dbReference type="Pfam" id="PF07963">
    <property type="entry name" value="N_methyl"/>
    <property type="match status" value="1"/>
</dbReference>
<evidence type="ECO:0000256" key="1">
    <source>
        <dbReference type="ARBA" id="ARBA00004241"/>
    </source>
</evidence>
<keyword evidence="2" id="KW-0178">Competence</keyword>
<dbReference type="STRING" id="1220589.CD32_10145"/>
<protein>
    <recommendedName>
        <fullName evidence="6">Prepilin-type N-terminal cleavage/methylation domain-containing protein</fullName>
    </recommendedName>
</protein>
<sequence>MKNLKKDNSGLTLIEILAVVIILSLISIIIMNILTNSSKTHKNQVIENQQLVDVTYLSKVLTKDIRKSTHYEKLRDYGNFKITSSVTGEEYLYEYNNSTNKVYRNGTLLADHIIEFSVNESLDIIIASEKGPAIETKLYFRGANK</sequence>